<keyword evidence="5 14" id="KW-0812">Transmembrane</keyword>
<feature type="transmembrane region" description="Helical" evidence="14">
    <location>
        <begin position="523"/>
        <end position="544"/>
    </location>
</feature>
<keyword evidence="6" id="KW-0106">Calcium</keyword>
<gene>
    <name evidence="16" type="ORF">TM35_000201060</name>
</gene>
<dbReference type="Gene3D" id="1.20.120.350">
    <property type="entry name" value="Voltage-gated potassium channels. Chain C"/>
    <property type="match status" value="4"/>
</dbReference>
<feature type="compositionally biased region" description="Low complexity" evidence="13">
    <location>
        <begin position="1563"/>
        <end position="1575"/>
    </location>
</feature>
<evidence type="ECO:0000256" key="6">
    <source>
        <dbReference type="ARBA" id="ARBA00022837"/>
    </source>
</evidence>
<feature type="transmembrane region" description="Helical" evidence="14">
    <location>
        <begin position="183"/>
        <end position="202"/>
    </location>
</feature>
<evidence type="ECO:0000256" key="7">
    <source>
        <dbReference type="ARBA" id="ARBA00022882"/>
    </source>
</evidence>
<feature type="transmembrane region" description="Helical" evidence="14">
    <location>
        <begin position="909"/>
        <end position="932"/>
    </location>
</feature>
<feature type="transmembrane region" description="Helical" evidence="14">
    <location>
        <begin position="816"/>
        <end position="835"/>
    </location>
</feature>
<feature type="transmembrane region" description="Helical" evidence="14">
    <location>
        <begin position="490"/>
        <end position="511"/>
    </location>
</feature>
<feature type="transmembrane region" description="Helical" evidence="14">
    <location>
        <begin position="1171"/>
        <end position="1193"/>
    </location>
</feature>
<keyword evidence="12" id="KW-0407">Ion channel</keyword>
<reference evidence="16 17" key="1">
    <citation type="submission" date="2017-03" db="EMBL/GenBank/DDBJ databases">
        <title>An alternative strategy for trypanosome survival in the mammalian bloodstream revealed through genome and transcriptome analysis of the ubiquitous bovine parasite Trypanosoma (Megatrypanum) theileri.</title>
        <authorList>
            <person name="Kelly S."/>
            <person name="Ivens A."/>
            <person name="Mott A."/>
            <person name="O'Neill E."/>
            <person name="Emms D."/>
            <person name="Macleod O."/>
            <person name="Voorheis P."/>
            <person name="Matthews J."/>
            <person name="Matthews K."/>
            <person name="Carrington M."/>
        </authorList>
    </citation>
    <scope>NUCLEOTIDE SEQUENCE [LARGE SCALE GENOMIC DNA]</scope>
    <source>
        <strain evidence="16">Edinburgh</strain>
    </source>
</reference>
<feature type="transmembrane region" description="Helical" evidence="14">
    <location>
        <begin position="302"/>
        <end position="323"/>
    </location>
</feature>
<dbReference type="EMBL" id="NBCO01000020">
    <property type="protein sequence ID" value="ORC87697.1"/>
    <property type="molecule type" value="Genomic_DNA"/>
</dbReference>
<dbReference type="InterPro" id="IPR050599">
    <property type="entry name" value="VDCC_alpha-1_subunit"/>
</dbReference>
<dbReference type="InterPro" id="IPR027359">
    <property type="entry name" value="Volt_channel_dom_sf"/>
</dbReference>
<feature type="domain" description="Ion transport" evidence="15">
    <location>
        <begin position="58"/>
        <end position="333"/>
    </location>
</feature>
<keyword evidence="7" id="KW-0851">Voltage-gated channel</keyword>
<name>A0A1X0NSN2_9TRYP</name>
<keyword evidence="2" id="KW-0813">Transport</keyword>
<evidence type="ECO:0000256" key="13">
    <source>
        <dbReference type="SAM" id="MobiDB-lite"/>
    </source>
</evidence>
<organism evidence="16 17">
    <name type="scientific">Trypanosoma theileri</name>
    <dbReference type="NCBI Taxonomy" id="67003"/>
    <lineage>
        <taxon>Eukaryota</taxon>
        <taxon>Discoba</taxon>
        <taxon>Euglenozoa</taxon>
        <taxon>Kinetoplastea</taxon>
        <taxon>Metakinetoplastina</taxon>
        <taxon>Trypanosomatida</taxon>
        <taxon>Trypanosomatidae</taxon>
        <taxon>Trypanosoma</taxon>
    </lineage>
</organism>
<accession>A0A1X0NSN2</accession>
<feature type="transmembrane region" description="Helical" evidence="14">
    <location>
        <begin position="1225"/>
        <end position="1244"/>
    </location>
</feature>
<evidence type="ECO:0000256" key="3">
    <source>
        <dbReference type="ARBA" id="ARBA00022568"/>
    </source>
</evidence>
<dbReference type="Gene3D" id="1.10.287.70">
    <property type="match status" value="4"/>
</dbReference>
<dbReference type="Proteomes" id="UP000192257">
    <property type="component" value="Unassembled WGS sequence"/>
</dbReference>
<feature type="domain" description="Ion transport" evidence="15">
    <location>
        <begin position="777"/>
        <end position="1056"/>
    </location>
</feature>
<dbReference type="GO" id="GO:0098703">
    <property type="term" value="P:calcium ion import across plasma membrane"/>
    <property type="evidence" value="ECO:0007669"/>
    <property type="project" value="TreeGrafter"/>
</dbReference>
<feature type="region of interest" description="Disordered" evidence="13">
    <location>
        <begin position="1500"/>
        <end position="1525"/>
    </location>
</feature>
<dbReference type="Pfam" id="PF00520">
    <property type="entry name" value="Ion_trans"/>
    <property type="match status" value="4"/>
</dbReference>
<evidence type="ECO:0000256" key="4">
    <source>
        <dbReference type="ARBA" id="ARBA00022673"/>
    </source>
</evidence>
<dbReference type="OrthoDB" id="272031at2759"/>
<dbReference type="VEuPathDB" id="TriTrypDB:TM35_000201060"/>
<dbReference type="PANTHER" id="PTHR45628:SF7">
    <property type="entry name" value="VOLTAGE-DEPENDENT CALCIUM CHANNEL TYPE A SUBUNIT ALPHA-1"/>
    <property type="match status" value="1"/>
</dbReference>
<feature type="transmembrane region" description="Helical" evidence="14">
    <location>
        <begin position="84"/>
        <end position="108"/>
    </location>
</feature>
<feature type="transmembrane region" description="Helical" evidence="14">
    <location>
        <begin position="578"/>
        <end position="597"/>
    </location>
</feature>
<keyword evidence="9" id="KW-0406">Ion transport</keyword>
<feature type="transmembrane region" description="Helical" evidence="14">
    <location>
        <begin position="158"/>
        <end position="177"/>
    </location>
</feature>
<dbReference type="RefSeq" id="XP_028881763.1">
    <property type="nucleotide sequence ID" value="XM_029026791.1"/>
</dbReference>
<dbReference type="PANTHER" id="PTHR45628">
    <property type="entry name" value="VOLTAGE-DEPENDENT CALCIUM CHANNEL TYPE A SUBUNIT ALPHA-1"/>
    <property type="match status" value="1"/>
</dbReference>
<feature type="transmembrane region" description="Helical" evidence="14">
    <location>
        <begin position="120"/>
        <end position="138"/>
    </location>
</feature>
<keyword evidence="8 14" id="KW-1133">Transmembrane helix</keyword>
<keyword evidence="17" id="KW-1185">Reference proteome</keyword>
<feature type="transmembrane region" description="Helical" evidence="14">
    <location>
        <begin position="1025"/>
        <end position="1051"/>
    </location>
</feature>
<dbReference type="GO" id="GO:0005891">
    <property type="term" value="C:voltage-gated calcium channel complex"/>
    <property type="evidence" value="ECO:0007669"/>
    <property type="project" value="TreeGrafter"/>
</dbReference>
<keyword evidence="3" id="KW-0109">Calcium transport</keyword>
<evidence type="ECO:0000313" key="17">
    <source>
        <dbReference type="Proteomes" id="UP000192257"/>
    </source>
</evidence>
<evidence type="ECO:0000256" key="1">
    <source>
        <dbReference type="ARBA" id="ARBA00004141"/>
    </source>
</evidence>
<proteinExistence type="predicted"/>
<dbReference type="SUPFAM" id="SSF81324">
    <property type="entry name" value="Voltage-gated potassium channels"/>
    <property type="match status" value="4"/>
</dbReference>
<sequence length="1582" mass="181853">MHFTSYHKSLRNCLKKWNPQRLHVYPERGSSLFLFSHDNLFRRLCYKVITHPYMFIVWVSATIIYTATIAAFQPNYNLGDTAHTVLHVLQIVLMVFFWFRCILEIIAVGLLLHPHSFLRSFWNIVDVVLNIIGIVELLPLAKYHRWIHAFAVARPLRFLFRLPGVISVILPIVHELWILAEVMLIFFLFVAAFALIAVFIVGDQLSGRCQITAADPNGVYASLPLPFLLRNVTNVCGAGFNCPFIAGATVECVRDGESSYVSGFLAYNNIGSAMLVMMKVSTMDNWYQDMENIMNAHGGATVLLLVCMVLVSFFFYSLFLAVLHESYIQSKKHLQELNPPSETNKEFLPLREAWKRDAAVQIPDEGSPSLLSPIEVRNVLDPNNVCSFDNSFDILSDIPRRNQVHCFVPYPGKAPIPSFMQAYRMYGFMNALRDQERSLYGPILKGKIAHIIVTLIDSTSFCLFMILMSLTNTLLLVVVWEGMNSTIQNHLMISSAFCSLFFIIPVIMKCFSFGPLKTFSDVWNIFDALAAISGLLELCVPKIFDIRIIRGLRTLRVLRLGKYVPFLRVFDQYFVADVAYLIGLIITTLILYAILGMQLFGDSYRIEGWLHGSFGTFWEALWICFIVFTGDNWTDYMYAAIATGTPVTGIIYFITLYSICLVEFSLFLSLMIYRCECILSALERTEGIEFPPLLVLPPYRFTPSANTTSIRLSILDKSQYGFLDEVSKQKLGVTSRFEKIFSWLISSRPLRVKGDSFYVFRPEYTFRKFCLHILGSMWYHLIVIFLVLVGIVLLFFDNNNNNTRWINNALFSFHLGYTVFFIFEMFVKWFVFGVFSPSAERDHTVVNPHIVAYFRDVSNWIDFIANIFSFAGIYYPPCRSVKTIQFIRVLTSPEYPNVVFKDSVKQIKYIWSVLFLIVYVFIICSICGMQFFSGVLHYCTDPNITEESACNETFLVKIPGYTEDESFVRERHWLTEEFTYDTFGSALLSVFVLGLGSNWTSLMYVGMDSVSTGKALSRNHSGYYVIYFVITVIILRFVALKTIIAVIAAYVSRLRSKCNSQTGFLKDENQYMKAKFIIKVVSMKNKSPPRRNIIRWTAHRILTAQSSKLTYSYVHYIVQCVIFINCIFLATTTSNEPSWREKKIFSVDIFGIIICGVEVLLRLVAYGPYQFFYLTWNIIDLIVLILIIIGAAIPSVSFMRVVRVIKLLKWYSIDRIFYSIYRNKFCLFCALALCCTFLLLYTFVGVDVFGRIKLYRDGITENRNFHTAIKSLLLMFQVATLDGWEKIMRACAQSPLRTDCIPGSLNERCGSIVSSEIFFLTYMVLAVILLQWLMALFLEHFTTQLEDETTDAFLQFKRMWIETVGSTKDRISFKNLLTIMIRIPSILTGIPNNSKENHVWMIRFLTALQLPLDSKYRIRYNDILCGLVYTNFRILMRREFTSFTSPAHRDIFTASQMYAAVLIQHHWRQRRCVRDANRHAMLDPVNTEKMMSKETTELSHLQSLEPSQQQQQQMQKEEDETASGQPLRLQVAGQLPRGALAAPGTSLFMFDFLDSMRMRMSTPTIPATTTTTVTPRARFDSA</sequence>
<evidence type="ECO:0000256" key="9">
    <source>
        <dbReference type="ARBA" id="ARBA00023065"/>
    </source>
</evidence>
<evidence type="ECO:0000256" key="2">
    <source>
        <dbReference type="ARBA" id="ARBA00022448"/>
    </source>
</evidence>
<dbReference type="GeneID" id="39986571"/>
<feature type="transmembrane region" description="Helical" evidence="14">
    <location>
        <begin position="53"/>
        <end position="72"/>
    </location>
</feature>
<feature type="transmembrane region" description="Helical" evidence="14">
    <location>
        <begin position="1144"/>
        <end position="1165"/>
    </location>
</feature>
<comment type="caution">
    <text evidence="16">The sequence shown here is derived from an EMBL/GenBank/DDBJ whole genome shotgun (WGS) entry which is preliminary data.</text>
</comment>
<evidence type="ECO:0000256" key="10">
    <source>
        <dbReference type="ARBA" id="ARBA00023136"/>
    </source>
</evidence>
<keyword evidence="11" id="KW-0325">Glycoprotein</keyword>
<evidence type="ECO:0000256" key="5">
    <source>
        <dbReference type="ARBA" id="ARBA00022692"/>
    </source>
</evidence>
<dbReference type="GO" id="GO:0008331">
    <property type="term" value="F:high voltage-gated calcium channel activity"/>
    <property type="evidence" value="ECO:0007669"/>
    <property type="project" value="TreeGrafter"/>
</dbReference>
<feature type="region of interest" description="Disordered" evidence="13">
    <location>
        <begin position="1563"/>
        <end position="1582"/>
    </location>
</feature>
<evidence type="ECO:0000256" key="12">
    <source>
        <dbReference type="ARBA" id="ARBA00023303"/>
    </source>
</evidence>
<feature type="transmembrane region" description="Helical" evidence="14">
    <location>
        <begin position="983"/>
        <end position="1005"/>
    </location>
</feature>
<comment type="subcellular location">
    <subcellularLocation>
        <location evidence="1">Membrane</location>
        <topology evidence="1">Multi-pass membrane protein</topology>
    </subcellularLocation>
</comment>
<dbReference type="InterPro" id="IPR005821">
    <property type="entry name" value="Ion_trans_dom"/>
</dbReference>
<keyword evidence="10 14" id="KW-0472">Membrane</keyword>
<feature type="transmembrane region" description="Helical" evidence="14">
    <location>
        <begin position="1113"/>
        <end position="1132"/>
    </location>
</feature>
<feature type="compositionally biased region" description="Low complexity" evidence="13">
    <location>
        <begin position="1500"/>
        <end position="1514"/>
    </location>
</feature>
<dbReference type="STRING" id="67003.A0A1X0NSN2"/>
<feature type="domain" description="Ion transport" evidence="15">
    <location>
        <begin position="460"/>
        <end position="669"/>
    </location>
</feature>
<evidence type="ECO:0000256" key="11">
    <source>
        <dbReference type="ARBA" id="ARBA00023180"/>
    </source>
</evidence>
<feature type="domain" description="Ion transport" evidence="15">
    <location>
        <begin position="1111"/>
        <end position="1346"/>
    </location>
</feature>
<feature type="transmembrane region" description="Helical" evidence="14">
    <location>
        <begin position="609"/>
        <end position="630"/>
    </location>
</feature>
<evidence type="ECO:0000259" key="15">
    <source>
        <dbReference type="Pfam" id="PF00520"/>
    </source>
</evidence>
<feature type="transmembrane region" description="Helical" evidence="14">
    <location>
        <begin position="777"/>
        <end position="796"/>
    </location>
</feature>
<feature type="transmembrane region" description="Helical" evidence="14">
    <location>
        <begin position="650"/>
        <end position="673"/>
    </location>
</feature>
<protein>
    <submittedName>
        <fullName evidence="16">Voltage-dependent calcium channel alpha 1, invertebrate</fullName>
    </submittedName>
</protein>
<evidence type="ECO:0000256" key="14">
    <source>
        <dbReference type="SAM" id="Phobius"/>
    </source>
</evidence>
<evidence type="ECO:0000256" key="8">
    <source>
        <dbReference type="ARBA" id="ARBA00022989"/>
    </source>
</evidence>
<feature type="transmembrane region" description="Helical" evidence="14">
    <location>
        <begin position="264"/>
        <end position="282"/>
    </location>
</feature>
<evidence type="ECO:0000313" key="16">
    <source>
        <dbReference type="EMBL" id="ORC87697.1"/>
    </source>
</evidence>
<keyword evidence="4" id="KW-0107">Calcium channel</keyword>